<proteinExistence type="inferred from homology"/>
<dbReference type="EMBL" id="VCPC01000004">
    <property type="protein sequence ID" value="TMV10636.1"/>
    <property type="molecule type" value="Genomic_DNA"/>
</dbReference>
<dbReference type="Pfam" id="PF22692">
    <property type="entry name" value="LlgE_F_G_D1"/>
    <property type="match status" value="1"/>
</dbReference>
<dbReference type="Proteomes" id="UP001191082">
    <property type="component" value="Unassembled WGS sequence"/>
</dbReference>
<evidence type="ECO:0000256" key="3">
    <source>
        <dbReference type="ARBA" id="ARBA00023143"/>
    </source>
</evidence>
<dbReference type="InterPro" id="IPR037925">
    <property type="entry name" value="FlgE/F/G-like"/>
</dbReference>
<accession>A0ABY2X5B4</accession>
<dbReference type="NCBIfam" id="NF009332">
    <property type="entry name" value="PRK12690.1"/>
    <property type="match status" value="1"/>
</dbReference>
<dbReference type="Pfam" id="PF06429">
    <property type="entry name" value="Flg_bbr_C"/>
    <property type="match status" value="1"/>
</dbReference>
<dbReference type="PANTHER" id="PTHR30435:SF19">
    <property type="entry name" value="FLAGELLAR BASAL-BODY ROD PROTEIN FLGG"/>
    <property type="match status" value="1"/>
</dbReference>
<dbReference type="InterPro" id="IPR001444">
    <property type="entry name" value="Flag_bb_rod_N"/>
</dbReference>
<dbReference type="PANTHER" id="PTHR30435">
    <property type="entry name" value="FLAGELLAR PROTEIN"/>
    <property type="match status" value="1"/>
</dbReference>
<evidence type="ECO:0000259" key="5">
    <source>
        <dbReference type="Pfam" id="PF00460"/>
    </source>
</evidence>
<comment type="subcellular location">
    <subcellularLocation>
        <location evidence="1 4">Bacterial flagellum basal body</location>
    </subcellularLocation>
</comment>
<dbReference type="InterPro" id="IPR020013">
    <property type="entry name" value="Flagellar_FlgE/F/G"/>
</dbReference>
<keyword evidence="8" id="KW-0282">Flagellum</keyword>
<evidence type="ECO:0000313" key="8">
    <source>
        <dbReference type="EMBL" id="TMV10636.1"/>
    </source>
</evidence>
<dbReference type="InterPro" id="IPR019776">
    <property type="entry name" value="Flagellar_basal_body_rod_CS"/>
</dbReference>
<dbReference type="InterPro" id="IPR010930">
    <property type="entry name" value="Flg_bb/hook_C_dom"/>
</dbReference>
<dbReference type="InterPro" id="IPR053967">
    <property type="entry name" value="LlgE_F_G-like_D1"/>
</dbReference>
<evidence type="ECO:0000259" key="7">
    <source>
        <dbReference type="Pfam" id="PF22692"/>
    </source>
</evidence>
<sequence>MEASTYISLSRQSGLMNEMRMVANNIANAATTGYRQQGVMFSEFVRTAPGQASLSMSRAQVRETSFEQGTLTQTNGSFDFAIEGDGFFLVETPNGERLTRAGSFSPDANGELVTPQGYRLLDSGGAPVFAPPGAKIAVASDGTLSADGQPQGQIGIYMPSDPMALIRQGGVMFDSPGGVEPAEGARMIQGFLESSNVDPILQVARMIEVQRAYEMGQSFLEAEDQRIRNAVKTLIRS</sequence>
<evidence type="ECO:0000313" key="9">
    <source>
        <dbReference type="Proteomes" id="UP001191082"/>
    </source>
</evidence>
<dbReference type="SUPFAM" id="SSF117143">
    <property type="entry name" value="Flagellar hook protein flgE"/>
    <property type="match status" value="1"/>
</dbReference>
<comment type="caution">
    <text evidence="8">The sequence shown here is derived from an EMBL/GenBank/DDBJ whole genome shotgun (WGS) entry which is preliminary data.</text>
</comment>
<organism evidence="8 9">
    <name type="scientific">Arenibacterium halophilum</name>
    <dbReference type="NCBI Taxonomy" id="2583821"/>
    <lineage>
        <taxon>Bacteria</taxon>
        <taxon>Pseudomonadati</taxon>
        <taxon>Pseudomonadota</taxon>
        <taxon>Alphaproteobacteria</taxon>
        <taxon>Rhodobacterales</taxon>
        <taxon>Paracoccaceae</taxon>
        <taxon>Arenibacterium</taxon>
    </lineage>
</organism>
<evidence type="ECO:0000256" key="4">
    <source>
        <dbReference type="RuleBase" id="RU362116"/>
    </source>
</evidence>
<dbReference type="NCBIfam" id="TIGR03506">
    <property type="entry name" value="FlgEFG_subfam"/>
    <property type="match status" value="1"/>
</dbReference>
<comment type="similarity">
    <text evidence="2 4">Belongs to the flagella basal body rod proteins family.</text>
</comment>
<feature type="domain" description="Flagellar hook protein FlgE/F/G-like D1" evidence="7">
    <location>
        <begin position="81"/>
        <end position="146"/>
    </location>
</feature>
<evidence type="ECO:0000256" key="2">
    <source>
        <dbReference type="ARBA" id="ARBA00009677"/>
    </source>
</evidence>
<keyword evidence="3 4" id="KW-0975">Bacterial flagellum</keyword>
<comment type="subunit">
    <text evidence="4">The basal body constitutes a major portion of the flagellar organelle and consists of five rings (E,L,P,S, and M) mounted on a central rod. The rod consists of about 26 subunits of FlgG in the distal portion, and FlgB, FlgC and FlgF are thought to build up the proximal portion of the rod with about 6 subunits each.</text>
</comment>
<dbReference type="InterPro" id="IPR012836">
    <property type="entry name" value="FlgF"/>
</dbReference>
<evidence type="ECO:0000256" key="1">
    <source>
        <dbReference type="ARBA" id="ARBA00004117"/>
    </source>
</evidence>
<dbReference type="PROSITE" id="PS00588">
    <property type="entry name" value="FLAGELLA_BB_ROD"/>
    <property type="match status" value="1"/>
</dbReference>
<evidence type="ECO:0000259" key="6">
    <source>
        <dbReference type="Pfam" id="PF06429"/>
    </source>
</evidence>
<gene>
    <name evidence="8" type="ORF">FGK64_17830</name>
</gene>
<keyword evidence="8" id="KW-0966">Cell projection</keyword>
<protein>
    <recommendedName>
        <fullName evidence="4">Flagellar basal-body rod protein FlgF</fullName>
    </recommendedName>
</protein>
<dbReference type="RefSeq" id="WP_138865209.1">
    <property type="nucleotide sequence ID" value="NZ_VCPC01000004.1"/>
</dbReference>
<reference evidence="8 9" key="1">
    <citation type="submission" date="2019-05" db="EMBL/GenBank/DDBJ databases">
        <title>Marivita sp. nov. isolated from sea sediment.</title>
        <authorList>
            <person name="Kim W."/>
        </authorList>
    </citation>
    <scope>NUCLEOTIDE SEQUENCE [LARGE SCALE GENOMIC DNA]</scope>
    <source>
        <strain evidence="8 9">CAU 1492</strain>
    </source>
</reference>
<feature type="domain" description="Flagellar basal-body/hook protein C-terminal" evidence="6">
    <location>
        <begin position="189"/>
        <end position="230"/>
    </location>
</feature>
<keyword evidence="8" id="KW-0969">Cilium</keyword>
<dbReference type="Pfam" id="PF00460">
    <property type="entry name" value="Flg_bb_rod"/>
    <property type="match status" value="1"/>
</dbReference>
<keyword evidence="9" id="KW-1185">Reference proteome</keyword>
<feature type="domain" description="Flagellar basal body rod protein N-terminal" evidence="5">
    <location>
        <begin position="7"/>
        <end position="35"/>
    </location>
</feature>
<dbReference type="NCBIfam" id="TIGR02490">
    <property type="entry name" value="flgF"/>
    <property type="match status" value="1"/>
</dbReference>
<name>A0ABY2X5B4_9RHOB</name>